<protein>
    <submittedName>
        <fullName evidence="1">Uncharacterized protein</fullName>
    </submittedName>
</protein>
<name>A0A5J5C5F8_9ASTE</name>
<dbReference type="InterPro" id="IPR025322">
    <property type="entry name" value="PADRE_dom"/>
</dbReference>
<dbReference type="PANTHER" id="PTHR33052">
    <property type="entry name" value="DUF4228 DOMAIN PROTEIN-RELATED"/>
    <property type="match status" value="1"/>
</dbReference>
<accession>A0A5J5C5F8</accession>
<dbReference type="Pfam" id="PF14009">
    <property type="entry name" value="PADRE"/>
    <property type="match status" value="1"/>
</dbReference>
<reference evidence="1 2" key="1">
    <citation type="submission" date="2019-09" db="EMBL/GenBank/DDBJ databases">
        <title>A chromosome-level genome assembly of the Chinese tupelo Nyssa sinensis.</title>
        <authorList>
            <person name="Yang X."/>
            <person name="Kang M."/>
            <person name="Yang Y."/>
            <person name="Xiong H."/>
            <person name="Wang M."/>
            <person name="Zhang Z."/>
            <person name="Wang Z."/>
            <person name="Wu H."/>
            <person name="Ma T."/>
            <person name="Liu J."/>
            <person name="Xi Z."/>
        </authorList>
    </citation>
    <scope>NUCLEOTIDE SEQUENCE [LARGE SCALE GENOMIC DNA]</scope>
    <source>
        <strain evidence="1">J267</strain>
        <tissue evidence="1">Leaf</tissue>
    </source>
</reference>
<evidence type="ECO:0000313" key="2">
    <source>
        <dbReference type="Proteomes" id="UP000325577"/>
    </source>
</evidence>
<dbReference type="AlphaFoldDB" id="A0A5J5C5F8"/>
<proteinExistence type="predicted"/>
<dbReference type="OrthoDB" id="839271at2759"/>
<gene>
    <name evidence="1" type="ORF">F0562_002317</name>
</gene>
<keyword evidence="2" id="KW-1185">Reference proteome</keyword>
<sequence length="203" mass="23310">MGALARKKGVLKLVHPGRYVEIHRELRTTSEVKKKNPNQSIDRSDVIKFPMDCRLTRVSIAFMNNLFQYKTGPQRIMSNITDLNKLHLSSHGPGCNYKKQSMGASAKKKGVLKLVHPGRYVEVHRKPITAAEVMRKNPNHCIARPDVFKFPWIVVRPESILLPGNVFYIVPNRTIYHLLKAREPLEQPFSPQDMSPENCEQHH</sequence>
<dbReference type="EMBL" id="CM018031">
    <property type="protein sequence ID" value="KAA8550633.1"/>
    <property type="molecule type" value="Genomic_DNA"/>
</dbReference>
<organism evidence="1 2">
    <name type="scientific">Nyssa sinensis</name>
    <dbReference type="NCBI Taxonomy" id="561372"/>
    <lineage>
        <taxon>Eukaryota</taxon>
        <taxon>Viridiplantae</taxon>
        <taxon>Streptophyta</taxon>
        <taxon>Embryophyta</taxon>
        <taxon>Tracheophyta</taxon>
        <taxon>Spermatophyta</taxon>
        <taxon>Magnoliopsida</taxon>
        <taxon>eudicotyledons</taxon>
        <taxon>Gunneridae</taxon>
        <taxon>Pentapetalae</taxon>
        <taxon>asterids</taxon>
        <taxon>Cornales</taxon>
        <taxon>Nyssaceae</taxon>
        <taxon>Nyssa</taxon>
    </lineage>
</organism>
<dbReference type="Proteomes" id="UP000325577">
    <property type="component" value="Linkage Group LG0"/>
</dbReference>
<evidence type="ECO:0000313" key="1">
    <source>
        <dbReference type="EMBL" id="KAA8550633.1"/>
    </source>
</evidence>